<feature type="compositionally biased region" description="Polar residues" evidence="1">
    <location>
        <begin position="239"/>
        <end position="256"/>
    </location>
</feature>
<feature type="region of interest" description="Disordered" evidence="1">
    <location>
        <begin position="215"/>
        <end position="270"/>
    </location>
</feature>
<evidence type="ECO:0000313" key="2">
    <source>
        <dbReference type="EMBL" id="MCH91610.1"/>
    </source>
</evidence>
<gene>
    <name evidence="2" type="ORF">A2U01_0012537</name>
</gene>
<keyword evidence="3" id="KW-1185">Reference proteome</keyword>
<dbReference type="AlphaFoldDB" id="A0A392MVP8"/>
<evidence type="ECO:0000256" key="1">
    <source>
        <dbReference type="SAM" id="MobiDB-lite"/>
    </source>
</evidence>
<feature type="compositionally biased region" description="Basic and acidic residues" evidence="1">
    <location>
        <begin position="215"/>
        <end position="229"/>
    </location>
</feature>
<dbReference type="Proteomes" id="UP000265520">
    <property type="component" value="Unassembled WGS sequence"/>
</dbReference>
<protein>
    <submittedName>
        <fullName evidence="2">Gag-pol polyprotein</fullName>
    </submittedName>
</protein>
<accession>A0A392MVP8</accession>
<reference evidence="2 3" key="1">
    <citation type="journal article" date="2018" name="Front. Plant Sci.">
        <title>Red Clover (Trifolium pratense) and Zigzag Clover (T. medium) - A Picture of Genomic Similarities and Differences.</title>
        <authorList>
            <person name="Dluhosova J."/>
            <person name="Istvanek J."/>
            <person name="Nedelnik J."/>
            <person name="Repkova J."/>
        </authorList>
    </citation>
    <scope>NUCLEOTIDE SEQUENCE [LARGE SCALE GENOMIC DNA]</scope>
    <source>
        <strain evidence="3">cv. 10/8</strain>
        <tissue evidence="2">Leaf</tissue>
    </source>
</reference>
<sequence>THNTEVTKIQQRDVTNVENMDTKSECFKLYGYSQKVNSPNNKKKNLTKNMVKPKATRSCMIAQATPTGSKEDWYFHIGFFKRMTGVKKHPTKVKSHSNSYDISGDGRKSRIKDIDKLASPGLPCLDDVLLVEGLTTNLISISQLCDQVLKVHFNNSECIITKGQEVQMKGSKTRNKCYLWILHNKRQPGLSVKEDNAKMSHKMVQHLCSSKEIESAQTNKEKGTLDIKGSRSPRVYESNIDQQDVIQDVRTSSAQEDPNIPMEESHEDLGTQDSEIDVELHVQDIVTPGKEMVAGKMISENIPLAPMDNVSFHSAESVQKWKYVYQRRIAHERELSQEALNCKEVMKFWKLLD</sequence>
<organism evidence="2 3">
    <name type="scientific">Trifolium medium</name>
    <dbReference type="NCBI Taxonomy" id="97028"/>
    <lineage>
        <taxon>Eukaryota</taxon>
        <taxon>Viridiplantae</taxon>
        <taxon>Streptophyta</taxon>
        <taxon>Embryophyta</taxon>
        <taxon>Tracheophyta</taxon>
        <taxon>Spermatophyta</taxon>
        <taxon>Magnoliopsida</taxon>
        <taxon>eudicotyledons</taxon>
        <taxon>Gunneridae</taxon>
        <taxon>Pentapetalae</taxon>
        <taxon>rosids</taxon>
        <taxon>fabids</taxon>
        <taxon>Fabales</taxon>
        <taxon>Fabaceae</taxon>
        <taxon>Papilionoideae</taxon>
        <taxon>50 kb inversion clade</taxon>
        <taxon>NPAAA clade</taxon>
        <taxon>Hologalegina</taxon>
        <taxon>IRL clade</taxon>
        <taxon>Trifolieae</taxon>
        <taxon>Trifolium</taxon>
    </lineage>
</organism>
<name>A0A392MVP8_9FABA</name>
<dbReference type="EMBL" id="LXQA010020787">
    <property type="protein sequence ID" value="MCH91610.1"/>
    <property type="molecule type" value="Genomic_DNA"/>
</dbReference>
<comment type="caution">
    <text evidence="2">The sequence shown here is derived from an EMBL/GenBank/DDBJ whole genome shotgun (WGS) entry which is preliminary data.</text>
</comment>
<feature type="non-terminal residue" evidence="2">
    <location>
        <position position="1"/>
    </location>
</feature>
<proteinExistence type="predicted"/>
<evidence type="ECO:0000313" key="3">
    <source>
        <dbReference type="Proteomes" id="UP000265520"/>
    </source>
</evidence>